<proteinExistence type="inferred from homology"/>
<protein>
    <submittedName>
        <fullName evidence="6">GK21931</fullName>
    </submittedName>
</protein>
<comment type="similarity">
    <text evidence="4">Belongs to the insect A10/OS-D protein family.</text>
</comment>
<evidence type="ECO:0000256" key="5">
    <source>
        <dbReference type="SAM" id="SignalP"/>
    </source>
</evidence>
<evidence type="ECO:0000256" key="3">
    <source>
        <dbReference type="ARBA" id="ARBA00022729"/>
    </source>
</evidence>
<dbReference type="FunFam" id="1.10.2080.10:FF:000001">
    <property type="entry name" value="ejaculatory bulb-specific protein 3"/>
    <property type="match status" value="1"/>
</dbReference>
<gene>
    <name evidence="6" type="primary">Dwil\GK21931</name>
    <name evidence="6" type="ORF">Dwil_GK21931</name>
</gene>
<dbReference type="SMR" id="B4MQS8"/>
<dbReference type="AlphaFoldDB" id="B4MQS8"/>
<feature type="signal peptide" evidence="5">
    <location>
        <begin position="1"/>
        <end position="17"/>
    </location>
</feature>
<sequence length="127" mass="14802">MKAAFVLLTLSIALVIADDKYTTKYDSVDIDEILKSERLFSNYFKCLIETGKCTPEGRELRKSLPDALKTECSKCSDKQKENTDKVIRFILDNKPDQWKQLQDKYDPEDLYIKRYRAKAAERGIKIK</sequence>
<dbReference type="eggNOG" id="ENOG502S48A">
    <property type="taxonomic scope" value="Eukaryota"/>
</dbReference>
<keyword evidence="2" id="KW-0964">Secreted</keyword>
<dbReference type="EMBL" id="CH963849">
    <property type="protein sequence ID" value="EDW74467.1"/>
    <property type="molecule type" value="Genomic_DNA"/>
</dbReference>
<dbReference type="GO" id="GO:0005576">
    <property type="term" value="C:extracellular region"/>
    <property type="evidence" value="ECO:0007669"/>
    <property type="project" value="UniProtKB-SubCell"/>
</dbReference>
<dbReference type="OMA" id="IYVKRYR"/>
<dbReference type="SUPFAM" id="SSF100910">
    <property type="entry name" value="Chemosensory protein Csp2"/>
    <property type="match status" value="1"/>
</dbReference>
<evidence type="ECO:0000256" key="2">
    <source>
        <dbReference type="ARBA" id="ARBA00022525"/>
    </source>
</evidence>
<dbReference type="KEGG" id="dwi:6640416"/>
<organism evidence="7">
    <name type="scientific">Drosophila willistoni</name>
    <name type="common">Fruit fly</name>
    <dbReference type="NCBI Taxonomy" id="7260"/>
    <lineage>
        <taxon>Eukaryota</taxon>
        <taxon>Metazoa</taxon>
        <taxon>Ecdysozoa</taxon>
        <taxon>Arthropoda</taxon>
        <taxon>Hexapoda</taxon>
        <taxon>Insecta</taxon>
        <taxon>Pterygota</taxon>
        <taxon>Neoptera</taxon>
        <taxon>Endopterygota</taxon>
        <taxon>Diptera</taxon>
        <taxon>Brachycera</taxon>
        <taxon>Muscomorpha</taxon>
        <taxon>Ephydroidea</taxon>
        <taxon>Drosophilidae</taxon>
        <taxon>Drosophila</taxon>
        <taxon>Sophophora</taxon>
    </lineage>
</organism>
<name>B4MQS8_DROWI</name>
<accession>B4MQS8</accession>
<dbReference type="Gene3D" id="1.10.2080.10">
    <property type="entry name" value="Insect odorant-binding protein A10/Ejaculatory bulb-specific protein 3"/>
    <property type="match status" value="1"/>
</dbReference>
<dbReference type="HOGENOM" id="CLU_126727_0_0_1"/>
<evidence type="ECO:0000313" key="7">
    <source>
        <dbReference type="Proteomes" id="UP000007798"/>
    </source>
</evidence>
<keyword evidence="3 5" id="KW-0732">Signal</keyword>
<dbReference type="InterPro" id="IPR036682">
    <property type="entry name" value="OS_D_A10/PebIII_sf"/>
</dbReference>
<dbReference type="InterPro" id="IPR005055">
    <property type="entry name" value="A10/PebIII"/>
</dbReference>
<dbReference type="InParanoid" id="B4MQS8"/>
<feature type="chain" id="PRO_5002815567" evidence="5">
    <location>
        <begin position="18"/>
        <end position="127"/>
    </location>
</feature>
<evidence type="ECO:0000313" key="6">
    <source>
        <dbReference type="EMBL" id="EDW74467.1"/>
    </source>
</evidence>
<dbReference type="Proteomes" id="UP000007798">
    <property type="component" value="Unassembled WGS sequence"/>
</dbReference>
<dbReference type="Pfam" id="PF03392">
    <property type="entry name" value="OS-D"/>
    <property type="match status" value="1"/>
</dbReference>
<dbReference type="FunCoup" id="B4MQS8">
    <property type="interactions" value="52"/>
</dbReference>
<dbReference type="PANTHER" id="PTHR11257:SF12">
    <property type="entry name" value="EJACULATORY BULB-SPECIFIC PROTEIN 3-RELATED"/>
    <property type="match status" value="1"/>
</dbReference>
<comment type="subcellular location">
    <subcellularLocation>
        <location evidence="1">Secreted</location>
    </subcellularLocation>
</comment>
<reference evidence="6 7" key="1">
    <citation type="journal article" date="2007" name="Nature">
        <title>Evolution of genes and genomes on the Drosophila phylogeny.</title>
        <authorList>
            <consortium name="Drosophila 12 Genomes Consortium"/>
            <person name="Clark A.G."/>
            <person name="Eisen M.B."/>
            <person name="Smith D.R."/>
            <person name="Bergman C.M."/>
            <person name="Oliver B."/>
            <person name="Markow T.A."/>
            <person name="Kaufman T.C."/>
            <person name="Kellis M."/>
            <person name="Gelbart W."/>
            <person name="Iyer V.N."/>
            <person name="Pollard D.A."/>
            <person name="Sackton T.B."/>
            <person name="Larracuente A.M."/>
            <person name="Singh N.D."/>
            <person name="Abad J.P."/>
            <person name="Abt D.N."/>
            <person name="Adryan B."/>
            <person name="Aguade M."/>
            <person name="Akashi H."/>
            <person name="Anderson W.W."/>
            <person name="Aquadro C.F."/>
            <person name="Ardell D.H."/>
            <person name="Arguello R."/>
            <person name="Artieri C.G."/>
            <person name="Barbash D.A."/>
            <person name="Barker D."/>
            <person name="Barsanti P."/>
            <person name="Batterham P."/>
            <person name="Batzoglou S."/>
            <person name="Begun D."/>
            <person name="Bhutkar A."/>
            <person name="Blanco E."/>
            <person name="Bosak S.A."/>
            <person name="Bradley R.K."/>
            <person name="Brand A.D."/>
            <person name="Brent M.R."/>
            <person name="Brooks A.N."/>
            <person name="Brown R.H."/>
            <person name="Butlin R.K."/>
            <person name="Caggese C."/>
            <person name="Calvi B.R."/>
            <person name="Bernardo de Carvalho A."/>
            <person name="Caspi A."/>
            <person name="Castrezana S."/>
            <person name="Celniker S.E."/>
            <person name="Chang J.L."/>
            <person name="Chapple C."/>
            <person name="Chatterji S."/>
            <person name="Chinwalla A."/>
            <person name="Civetta A."/>
            <person name="Clifton S.W."/>
            <person name="Comeron J.M."/>
            <person name="Costello J.C."/>
            <person name="Coyne J.A."/>
            <person name="Daub J."/>
            <person name="David R.G."/>
            <person name="Delcher A.L."/>
            <person name="Delehaunty K."/>
            <person name="Do C.B."/>
            <person name="Ebling H."/>
            <person name="Edwards K."/>
            <person name="Eickbush T."/>
            <person name="Evans J.D."/>
            <person name="Filipski A."/>
            <person name="Findeiss S."/>
            <person name="Freyhult E."/>
            <person name="Fulton L."/>
            <person name="Fulton R."/>
            <person name="Garcia A.C."/>
            <person name="Gardiner A."/>
            <person name="Garfield D.A."/>
            <person name="Garvin B.E."/>
            <person name="Gibson G."/>
            <person name="Gilbert D."/>
            <person name="Gnerre S."/>
            <person name="Godfrey J."/>
            <person name="Good R."/>
            <person name="Gotea V."/>
            <person name="Gravely B."/>
            <person name="Greenberg A.J."/>
            <person name="Griffiths-Jones S."/>
            <person name="Gross S."/>
            <person name="Guigo R."/>
            <person name="Gustafson E.A."/>
            <person name="Haerty W."/>
            <person name="Hahn M.W."/>
            <person name="Halligan D.L."/>
            <person name="Halpern A.L."/>
            <person name="Halter G.M."/>
            <person name="Han M.V."/>
            <person name="Heger A."/>
            <person name="Hillier L."/>
            <person name="Hinrichs A.S."/>
            <person name="Holmes I."/>
            <person name="Hoskins R.A."/>
            <person name="Hubisz M.J."/>
            <person name="Hultmark D."/>
            <person name="Huntley M.A."/>
            <person name="Jaffe D.B."/>
            <person name="Jagadeeshan S."/>
            <person name="Jeck W.R."/>
            <person name="Johnson J."/>
            <person name="Jones C.D."/>
            <person name="Jordan W.C."/>
            <person name="Karpen G.H."/>
            <person name="Kataoka E."/>
            <person name="Keightley P.D."/>
            <person name="Kheradpour P."/>
            <person name="Kirkness E.F."/>
            <person name="Koerich L.B."/>
            <person name="Kristiansen K."/>
            <person name="Kudrna D."/>
            <person name="Kulathinal R.J."/>
            <person name="Kumar S."/>
            <person name="Kwok R."/>
            <person name="Lander E."/>
            <person name="Langley C.H."/>
            <person name="Lapoint R."/>
            <person name="Lazzaro B.P."/>
            <person name="Lee S.J."/>
            <person name="Levesque L."/>
            <person name="Li R."/>
            <person name="Lin C.F."/>
            <person name="Lin M.F."/>
            <person name="Lindblad-Toh K."/>
            <person name="Llopart A."/>
            <person name="Long M."/>
            <person name="Low L."/>
            <person name="Lozovsky E."/>
            <person name="Lu J."/>
            <person name="Luo M."/>
            <person name="Machado C.A."/>
            <person name="Makalowski W."/>
            <person name="Marzo M."/>
            <person name="Matsuda M."/>
            <person name="Matzkin L."/>
            <person name="McAllister B."/>
            <person name="McBride C.S."/>
            <person name="McKernan B."/>
            <person name="McKernan K."/>
            <person name="Mendez-Lago M."/>
            <person name="Minx P."/>
            <person name="Mollenhauer M.U."/>
            <person name="Montooth K."/>
            <person name="Mount S.M."/>
            <person name="Mu X."/>
            <person name="Myers E."/>
            <person name="Negre B."/>
            <person name="Newfeld S."/>
            <person name="Nielsen R."/>
            <person name="Noor M.A."/>
            <person name="O'Grady P."/>
            <person name="Pachter L."/>
            <person name="Papaceit M."/>
            <person name="Parisi M.J."/>
            <person name="Parisi M."/>
            <person name="Parts L."/>
            <person name="Pedersen J.S."/>
            <person name="Pesole G."/>
            <person name="Phillippy A.M."/>
            <person name="Ponting C.P."/>
            <person name="Pop M."/>
            <person name="Porcelli D."/>
            <person name="Powell J.R."/>
            <person name="Prohaska S."/>
            <person name="Pruitt K."/>
            <person name="Puig M."/>
            <person name="Quesneville H."/>
            <person name="Ram K.R."/>
            <person name="Rand D."/>
            <person name="Rasmussen M.D."/>
            <person name="Reed L.K."/>
            <person name="Reenan R."/>
            <person name="Reily A."/>
            <person name="Remington K.A."/>
            <person name="Rieger T.T."/>
            <person name="Ritchie M.G."/>
            <person name="Robin C."/>
            <person name="Rogers Y.H."/>
            <person name="Rohde C."/>
            <person name="Rozas J."/>
            <person name="Rubenfield M.J."/>
            <person name="Ruiz A."/>
            <person name="Russo S."/>
            <person name="Salzberg S.L."/>
            <person name="Sanchez-Gracia A."/>
            <person name="Saranga D.J."/>
            <person name="Sato H."/>
            <person name="Schaeffer S.W."/>
            <person name="Schatz M.C."/>
            <person name="Schlenke T."/>
            <person name="Schwartz R."/>
            <person name="Segarra C."/>
            <person name="Singh R.S."/>
            <person name="Sirot L."/>
            <person name="Sirota M."/>
            <person name="Sisneros N.B."/>
            <person name="Smith C.D."/>
            <person name="Smith T.F."/>
            <person name="Spieth J."/>
            <person name="Stage D.E."/>
            <person name="Stark A."/>
            <person name="Stephan W."/>
            <person name="Strausberg R.L."/>
            <person name="Strempel S."/>
            <person name="Sturgill D."/>
            <person name="Sutton G."/>
            <person name="Sutton G.G."/>
            <person name="Tao W."/>
            <person name="Teichmann S."/>
            <person name="Tobari Y.N."/>
            <person name="Tomimura Y."/>
            <person name="Tsolas J.M."/>
            <person name="Valente V.L."/>
            <person name="Venter E."/>
            <person name="Venter J.C."/>
            <person name="Vicario S."/>
            <person name="Vieira F.G."/>
            <person name="Vilella A.J."/>
            <person name="Villasante A."/>
            <person name="Walenz B."/>
            <person name="Wang J."/>
            <person name="Wasserman M."/>
            <person name="Watts T."/>
            <person name="Wilson D."/>
            <person name="Wilson R.K."/>
            <person name="Wing R.A."/>
            <person name="Wolfner M.F."/>
            <person name="Wong A."/>
            <person name="Wong G.K."/>
            <person name="Wu C.I."/>
            <person name="Wu G."/>
            <person name="Yamamoto D."/>
            <person name="Yang H.P."/>
            <person name="Yang S.P."/>
            <person name="Yorke J.A."/>
            <person name="Yoshida K."/>
            <person name="Zdobnov E."/>
            <person name="Zhang P."/>
            <person name="Zhang Y."/>
            <person name="Zimin A.V."/>
            <person name="Baldwin J."/>
            <person name="Abdouelleil A."/>
            <person name="Abdulkadir J."/>
            <person name="Abebe A."/>
            <person name="Abera B."/>
            <person name="Abreu J."/>
            <person name="Acer S.C."/>
            <person name="Aftuck L."/>
            <person name="Alexander A."/>
            <person name="An P."/>
            <person name="Anderson E."/>
            <person name="Anderson S."/>
            <person name="Arachi H."/>
            <person name="Azer M."/>
            <person name="Bachantsang P."/>
            <person name="Barry A."/>
            <person name="Bayul T."/>
            <person name="Berlin A."/>
            <person name="Bessette D."/>
            <person name="Bloom T."/>
            <person name="Blye J."/>
            <person name="Boguslavskiy L."/>
            <person name="Bonnet C."/>
            <person name="Boukhgalter B."/>
            <person name="Bourzgui I."/>
            <person name="Brown A."/>
            <person name="Cahill P."/>
            <person name="Channer S."/>
            <person name="Cheshatsang Y."/>
            <person name="Chuda L."/>
            <person name="Citroen M."/>
            <person name="Collymore A."/>
            <person name="Cooke P."/>
            <person name="Costello M."/>
            <person name="D'Aco K."/>
            <person name="Daza R."/>
            <person name="De Haan G."/>
            <person name="DeGray S."/>
            <person name="DeMaso C."/>
            <person name="Dhargay N."/>
            <person name="Dooley K."/>
            <person name="Dooley E."/>
            <person name="Doricent M."/>
            <person name="Dorje P."/>
            <person name="Dorjee K."/>
            <person name="Dupes A."/>
            <person name="Elong R."/>
            <person name="Falk J."/>
            <person name="Farina A."/>
            <person name="Faro S."/>
            <person name="Ferguson D."/>
            <person name="Fisher S."/>
            <person name="Foley C.D."/>
            <person name="Franke A."/>
            <person name="Friedrich D."/>
            <person name="Gadbois L."/>
            <person name="Gearin G."/>
            <person name="Gearin C.R."/>
            <person name="Giannoukos G."/>
            <person name="Goode T."/>
            <person name="Graham J."/>
            <person name="Grandbois E."/>
            <person name="Grewal S."/>
            <person name="Gyaltsen K."/>
            <person name="Hafez N."/>
            <person name="Hagos B."/>
            <person name="Hall J."/>
            <person name="Henson C."/>
            <person name="Hollinger A."/>
            <person name="Honan T."/>
            <person name="Huard M.D."/>
            <person name="Hughes L."/>
            <person name="Hurhula B."/>
            <person name="Husby M.E."/>
            <person name="Kamat A."/>
            <person name="Kanga B."/>
            <person name="Kashin S."/>
            <person name="Khazanovich D."/>
            <person name="Kisner P."/>
            <person name="Lance K."/>
            <person name="Lara M."/>
            <person name="Lee W."/>
            <person name="Lennon N."/>
            <person name="Letendre F."/>
            <person name="LeVine R."/>
            <person name="Lipovsky A."/>
            <person name="Liu X."/>
            <person name="Liu J."/>
            <person name="Liu S."/>
            <person name="Lokyitsang T."/>
            <person name="Lokyitsang Y."/>
            <person name="Lubonja R."/>
            <person name="Lui A."/>
            <person name="MacDonald P."/>
            <person name="Magnisalis V."/>
            <person name="Maru K."/>
            <person name="Matthews C."/>
            <person name="McCusker W."/>
            <person name="McDonough S."/>
            <person name="Mehta T."/>
            <person name="Meldrim J."/>
            <person name="Meneus L."/>
            <person name="Mihai O."/>
            <person name="Mihalev A."/>
            <person name="Mihova T."/>
            <person name="Mittelman R."/>
            <person name="Mlenga V."/>
            <person name="Montmayeur A."/>
            <person name="Mulrain L."/>
            <person name="Navidi A."/>
            <person name="Naylor J."/>
            <person name="Negash T."/>
            <person name="Nguyen T."/>
            <person name="Nguyen N."/>
            <person name="Nicol R."/>
            <person name="Norbu C."/>
            <person name="Norbu N."/>
            <person name="Novod N."/>
            <person name="O'Neill B."/>
            <person name="Osman S."/>
            <person name="Markiewicz E."/>
            <person name="Oyono O.L."/>
            <person name="Patti C."/>
            <person name="Phunkhang P."/>
            <person name="Pierre F."/>
            <person name="Priest M."/>
            <person name="Raghuraman S."/>
            <person name="Rege F."/>
            <person name="Reyes R."/>
            <person name="Rise C."/>
            <person name="Rogov P."/>
            <person name="Ross K."/>
            <person name="Ryan E."/>
            <person name="Settipalli S."/>
            <person name="Shea T."/>
            <person name="Sherpa N."/>
            <person name="Shi L."/>
            <person name="Shih D."/>
            <person name="Sparrow T."/>
            <person name="Spaulding J."/>
            <person name="Stalker J."/>
            <person name="Stange-Thomann N."/>
            <person name="Stavropoulos S."/>
            <person name="Stone C."/>
            <person name="Strader C."/>
            <person name="Tesfaye S."/>
            <person name="Thomson T."/>
            <person name="Thoulutsang Y."/>
            <person name="Thoulutsang D."/>
            <person name="Topham K."/>
            <person name="Topping I."/>
            <person name="Tsamla T."/>
            <person name="Vassiliev H."/>
            <person name="Vo A."/>
            <person name="Wangchuk T."/>
            <person name="Wangdi T."/>
            <person name="Weiand M."/>
            <person name="Wilkinson J."/>
            <person name="Wilson A."/>
            <person name="Yadav S."/>
            <person name="Young G."/>
            <person name="Yu Q."/>
            <person name="Zembek L."/>
            <person name="Zhong D."/>
            <person name="Zimmer A."/>
            <person name="Zwirko Z."/>
            <person name="Jaffe D.B."/>
            <person name="Alvarez P."/>
            <person name="Brockman W."/>
            <person name="Butler J."/>
            <person name="Chin C."/>
            <person name="Gnerre S."/>
            <person name="Grabherr M."/>
            <person name="Kleber M."/>
            <person name="Mauceli E."/>
            <person name="MacCallum I."/>
        </authorList>
    </citation>
    <scope>NUCLEOTIDE SEQUENCE [LARGE SCALE GENOMIC DNA]</scope>
    <source>
        <strain evidence="7">Tucson 14030-0811.24</strain>
    </source>
</reference>
<dbReference type="PANTHER" id="PTHR11257">
    <property type="entry name" value="CHEMOSENSORY PROTEIN-RELATED"/>
    <property type="match status" value="1"/>
</dbReference>
<evidence type="ECO:0000256" key="1">
    <source>
        <dbReference type="ARBA" id="ARBA00004613"/>
    </source>
</evidence>
<keyword evidence="7" id="KW-1185">Reference proteome</keyword>
<evidence type="ECO:0000256" key="4">
    <source>
        <dbReference type="ARBA" id="ARBA00060931"/>
    </source>
</evidence>
<dbReference type="OrthoDB" id="6344725at2759"/>
<dbReference type="PhylomeDB" id="B4MQS8"/>